<gene>
    <name evidence="2" type="ORF">LSALG_LOCUS33134</name>
</gene>
<dbReference type="EMBL" id="OX465083">
    <property type="protein sequence ID" value="CAI9294145.1"/>
    <property type="molecule type" value="Genomic_DNA"/>
</dbReference>
<proteinExistence type="predicted"/>
<evidence type="ECO:0000259" key="1">
    <source>
        <dbReference type="Pfam" id="PF12776"/>
    </source>
</evidence>
<dbReference type="PANTHER" id="PTHR46929">
    <property type="entry name" value="EXPRESSED PROTEIN"/>
    <property type="match status" value="1"/>
</dbReference>
<organism evidence="2 3">
    <name type="scientific">Lactuca saligna</name>
    <name type="common">Willowleaf lettuce</name>
    <dbReference type="NCBI Taxonomy" id="75948"/>
    <lineage>
        <taxon>Eukaryota</taxon>
        <taxon>Viridiplantae</taxon>
        <taxon>Streptophyta</taxon>
        <taxon>Embryophyta</taxon>
        <taxon>Tracheophyta</taxon>
        <taxon>Spermatophyta</taxon>
        <taxon>Magnoliopsida</taxon>
        <taxon>eudicotyledons</taxon>
        <taxon>Gunneridae</taxon>
        <taxon>Pentapetalae</taxon>
        <taxon>asterids</taxon>
        <taxon>campanulids</taxon>
        <taxon>Asterales</taxon>
        <taxon>Asteraceae</taxon>
        <taxon>Cichorioideae</taxon>
        <taxon>Cichorieae</taxon>
        <taxon>Lactucinae</taxon>
        <taxon>Lactuca</taxon>
    </lineage>
</organism>
<keyword evidence="3" id="KW-1185">Reference proteome</keyword>
<evidence type="ECO:0000313" key="2">
    <source>
        <dbReference type="EMBL" id="CAI9294145.1"/>
    </source>
</evidence>
<dbReference type="PANTHER" id="PTHR46929:SF4">
    <property type="entry name" value="MYB_SANT-LIKE DOMAIN-CONTAINING PROTEIN"/>
    <property type="match status" value="1"/>
</dbReference>
<sequence length="130" mass="15174">MSKQEATGGMSKKELVKWIEKMDYAYIQVMIKQQEMGNMIHDSFTSQVYAKMVEELNRNHQMSITKIHLKNRYKTLKEYFSSCRHFFTLMSPICHRPLLHLRSSSSPSKLSLATDGITKFDSSCLRLLPH</sequence>
<name>A0AA36EI09_LACSI</name>
<protein>
    <recommendedName>
        <fullName evidence="1">Myb/SANT-like domain-containing protein</fullName>
    </recommendedName>
</protein>
<dbReference type="Proteomes" id="UP001177003">
    <property type="component" value="Chromosome 7"/>
</dbReference>
<dbReference type="Pfam" id="PF12776">
    <property type="entry name" value="Myb_DNA-bind_3"/>
    <property type="match status" value="1"/>
</dbReference>
<accession>A0AA36EI09</accession>
<dbReference type="InterPro" id="IPR024752">
    <property type="entry name" value="Myb/SANT-like_dom"/>
</dbReference>
<reference evidence="2" key="1">
    <citation type="submission" date="2023-04" db="EMBL/GenBank/DDBJ databases">
        <authorList>
            <person name="Vijverberg K."/>
            <person name="Xiong W."/>
            <person name="Schranz E."/>
        </authorList>
    </citation>
    <scope>NUCLEOTIDE SEQUENCE</scope>
</reference>
<dbReference type="AlphaFoldDB" id="A0AA36EI09"/>
<feature type="domain" description="Myb/SANT-like" evidence="1">
    <location>
        <begin position="17"/>
        <end position="86"/>
    </location>
</feature>
<evidence type="ECO:0000313" key="3">
    <source>
        <dbReference type="Proteomes" id="UP001177003"/>
    </source>
</evidence>